<keyword evidence="3" id="KW-1185">Reference proteome</keyword>
<feature type="compositionally biased region" description="Basic and acidic residues" evidence="1">
    <location>
        <begin position="14"/>
        <end position="23"/>
    </location>
</feature>
<evidence type="ECO:0000313" key="3">
    <source>
        <dbReference type="Proteomes" id="UP000634136"/>
    </source>
</evidence>
<sequence length="69" mass="7446">MGSMCSFCGCFSDDSTKEGDRQGHVPGRGRGRVRKETKDVAKRNDDVAKNTTSPPIRATPLPIGGVAYY</sequence>
<proteinExistence type="predicted"/>
<reference evidence="2" key="1">
    <citation type="submission" date="2020-09" db="EMBL/GenBank/DDBJ databases">
        <title>Genome-Enabled Discovery of Anthraquinone Biosynthesis in Senna tora.</title>
        <authorList>
            <person name="Kang S.-H."/>
            <person name="Pandey R.P."/>
            <person name="Lee C.-M."/>
            <person name="Sim J.-S."/>
            <person name="Jeong J.-T."/>
            <person name="Choi B.-S."/>
            <person name="Jung M."/>
            <person name="Ginzburg D."/>
            <person name="Zhao K."/>
            <person name="Won S.Y."/>
            <person name="Oh T.-J."/>
            <person name="Yu Y."/>
            <person name="Kim N.-H."/>
            <person name="Lee O.R."/>
            <person name="Lee T.-H."/>
            <person name="Bashyal P."/>
            <person name="Kim T.-S."/>
            <person name="Lee W.-H."/>
            <person name="Kawkins C."/>
            <person name="Kim C.-K."/>
            <person name="Kim J.S."/>
            <person name="Ahn B.O."/>
            <person name="Rhee S.Y."/>
            <person name="Sohng J.K."/>
        </authorList>
    </citation>
    <scope>NUCLEOTIDE SEQUENCE</scope>
    <source>
        <tissue evidence="2">Leaf</tissue>
    </source>
</reference>
<organism evidence="2 3">
    <name type="scientific">Senna tora</name>
    <dbReference type="NCBI Taxonomy" id="362788"/>
    <lineage>
        <taxon>Eukaryota</taxon>
        <taxon>Viridiplantae</taxon>
        <taxon>Streptophyta</taxon>
        <taxon>Embryophyta</taxon>
        <taxon>Tracheophyta</taxon>
        <taxon>Spermatophyta</taxon>
        <taxon>Magnoliopsida</taxon>
        <taxon>eudicotyledons</taxon>
        <taxon>Gunneridae</taxon>
        <taxon>Pentapetalae</taxon>
        <taxon>rosids</taxon>
        <taxon>fabids</taxon>
        <taxon>Fabales</taxon>
        <taxon>Fabaceae</taxon>
        <taxon>Caesalpinioideae</taxon>
        <taxon>Cassia clade</taxon>
        <taxon>Senna</taxon>
    </lineage>
</organism>
<accession>A0A834WBJ0</accession>
<protein>
    <submittedName>
        <fullName evidence="2">Uncharacterized protein</fullName>
    </submittedName>
</protein>
<feature type="compositionally biased region" description="Basic and acidic residues" evidence="1">
    <location>
        <begin position="34"/>
        <end position="48"/>
    </location>
</feature>
<name>A0A834WBJ0_9FABA</name>
<dbReference type="AlphaFoldDB" id="A0A834WBJ0"/>
<gene>
    <name evidence="2" type="ORF">G2W53_032150</name>
</gene>
<feature type="region of interest" description="Disordered" evidence="1">
    <location>
        <begin position="11"/>
        <end position="69"/>
    </location>
</feature>
<dbReference type="EMBL" id="JAAIUW010000010">
    <property type="protein sequence ID" value="KAF7811174.1"/>
    <property type="molecule type" value="Genomic_DNA"/>
</dbReference>
<evidence type="ECO:0000256" key="1">
    <source>
        <dbReference type="SAM" id="MobiDB-lite"/>
    </source>
</evidence>
<comment type="caution">
    <text evidence="2">The sequence shown here is derived from an EMBL/GenBank/DDBJ whole genome shotgun (WGS) entry which is preliminary data.</text>
</comment>
<evidence type="ECO:0000313" key="2">
    <source>
        <dbReference type="EMBL" id="KAF7811174.1"/>
    </source>
</evidence>
<dbReference type="Proteomes" id="UP000634136">
    <property type="component" value="Unassembled WGS sequence"/>
</dbReference>